<proteinExistence type="predicted"/>
<dbReference type="EMBL" id="CP032680">
    <property type="protein sequence ID" value="AZZ66895.1"/>
    <property type="molecule type" value="Genomic_DNA"/>
</dbReference>
<dbReference type="Pfam" id="PF00440">
    <property type="entry name" value="TetR_N"/>
    <property type="match status" value="1"/>
</dbReference>
<evidence type="ECO:0000313" key="7">
    <source>
        <dbReference type="Proteomes" id="UP000283758"/>
    </source>
</evidence>
<accession>A0A9W3SLP4</accession>
<dbReference type="InterPro" id="IPR039532">
    <property type="entry name" value="TetR_C_Firmicutes"/>
</dbReference>
<dbReference type="PANTHER" id="PTHR43479">
    <property type="entry name" value="ACREF/ENVCD OPERON REPRESSOR-RELATED"/>
    <property type="match status" value="1"/>
</dbReference>
<feature type="DNA-binding region" description="H-T-H motif" evidence="2">
    <location>
        <begin position="27"/>
        <end position="46"/>
    </location>
</feature>
<reference evidence="5 7" key="2">
    <citation type="submission" date="2018-10" db="EMBL/GenBank/DDBJ databases">
        <title>Complete genome sequencing of Lactobacillus johnsonii ZLJ010.</title>
        <authorList>
            <person name="Zhang W."/>
            <person name="Ji H."/>
            <person name="Wang J."/>
            <person name="Zhang D."/>
            <person name="Liu H."/>
            <person name="Wang S."/>
            <person name="Wang Y."/>
        </authorList>
    </citation>
    <scope>NUCLEOTIDE SEQUENCE [LARGE SCALE GENOMIC DNA]</scope>
    <source>
        <strain evidence="5 7">ZLJ010</strain>
    </source>
</reference>
<name>A0A9W3SLP4_LACJH</name>
<evidence type="ECO:0000313" key="6">
    <source>
        <dbReference type="Proteomes" id="UP000094691"/>
    </source>
</evidence>
<protein>
    <submittedName>
        <fullName evidence="4">TetR family transcriptional regulator</fullName>
    </submittedName>
    <submittedName>
        <fullName evidence="5">TetR/AcrR family transcriptional regulator</fullName>
    </submittedName>
</protein>
<evidence type="ECO:0000259" key="3">
    <source>
        <dbReference type="PROSITE" id="PS50977"/>
    </source>
</evidence>
<dbReference type="PANTHER" id="PTHR43479:SF7">
    <property type="entry name" value="TETR-FAMILY TRANSCRIPTIONAL REGULATOR"/>
    <property type="match status" value="1"/>
</dbReference>
<dbReference type="SUPFAM" id="SSF46689">
    <property type="entry name" value="Homeodomain-like"/>
    <property type="match status" value="1"/>
</dbReference>
<dbReference type="Pfam" id="PF14278">
    <property type="entry name" value="TetR_C_8"/>
    <property type="match status" value="1"/>
</dbReference>
<evidence type="ECO:0000256" key="2">
    <source>
        <dbReference type="PROSITE-ProRule" id="PRU00335"/>
    </source>
</evidence>
<dbReference type="InterPro" id="IPR009057">
    <property type="entry name" value="Homeodomain-like_sf"/>
</dbReference>
<dbReference type="Proteomes" id="UP000094691">
    <property type="component" value="Chromosome"/>
</dbReference>
<dbReference type="RefSeq" id="WP_069168890.1">
    <property type="nucleotide sequence ID" value="NZ_CP029614.1"/>
</dbReference>
<evidence type="ECO:0000313" key="5">
    <source>
        <dbReference type="EMBL" id="AZZ66895.1"/>
    </source>
</evidence>
<dbReference type="EMBL" id="CP016400">
    <property type="protein sequence ID" value="AOG26735.1"/>
    <property type="molecule type" value="Genomic_DNA"/>
</dbReference>
<evidence type="ECO:0000313" key="4">
    <source>
        <dbReference type="EMBL" id="AOG26735.1"/>
    </source>
</evidence>
<dbReference type="AlphaFoldDB" id="A0A9W3SLP4"/>
<reference evidence="4 6" key="1">
    <citation type="submission" date="2016-07" db="EMBL/GenBank/DDBJ databases">
        <title>Genome sequencing project for further understanding the molecular mechanisms of preventing non-alcoholic fatty liver disease.</title>
        <authorList>
            <person name="Wang H."/>
        </authorList>
    </citation>
    <scope>NUCLEOTIDE SEQUENCE [LARGE SCALE GENOMIC DNA]</scope>
    <source>
        <strain evidence="4 6">BS15</strain>
    </source>
</reference>
<dbReference type="Gene3D" id="1.10.357.10">
    <property type="entry name" value="Tetracycline Repressor, domain 2"/>
    <property type="match status" value="1"/>
</dbReference>
<dbReference type="InterPro" id="IPR001647">
    <property type="entry name" value="HTH_TetR"/>
</dbReference>
<evidence type="ECO:0000256" key="1">
    <source>
        <dbReference type="ARBA" id="ARBA00023125"/>
    </source>
</evidence>
<feature type="domain" description="HTH tetR-type" evidence="3">
    <location>
        <begin position="4"/>
        <end position="64"/>
    </location>
</feature>
<dbReference type="InterPro" id="IPR050624">
    <property type="entry name" value="HTH-type_Tx_Regulator"/>
</dbReference>
<organism evidence="4 6">
    <name type="scientific">Lactobacillus johnsonii</name>
    <dbReference type="NCBI Taxonomy" id="33959"/>
    <lineage>
        <taxon>Bacteria</taxon>
        <taxon>Bacillati</taxon>
        <taxon>Bacillota</taxon>
        <taxon>Bacilli</taxon>
        <taxon>Lactobacillales</taxon>
        <taxon>Lactobacillaceae</taxon>
        <taxon>Lactobacillus</taxon>
    </lineage>
</organism>
<keyword evidence="1 2" id="KW-0238">DNA-binding</keyword>
<dbReference type="PROSITE" id="PS50977">
    <property type="entry name" value="HTH_TETR_2"/>
    <property type="match status" value="1"/>
</dbReference>
<dbReference type="GO" id="GO:0003677">
    <property type="term" value="F:DNA binding"/>
    <property type="evidence" value="ECO:0007669"/>
    <property type="project" value="UniProtKB-UniRule"/>
</dbReference>
<sequence>MKNNKTNDKIENALLSLLQVKDINQVTIKEIAQKANVNRVTIYRHYNDKWDILEKIEEKFLHKLDVPHSKMILNLQLKTQSTTESPDLTALTDFLKVFQENFSLLHILMGTNANLGFTNKLMTYLIKLEIKSHPYTLLHMPKDKQEMFSYYSISALIGVIQYWRKHPKYSALQIANFFFEARVGAIKELEDNNLSL</sequence>
<dbReference type="Proteomes" id="UP000283758">
    <property type="component" value="Chromosome"/>
</dbReference>
<gene>
    <name evidence="4" type="ORF">BBP16_07990</name>
    <name evidence="5" type="ORF">D7321_01700</name>
</gene>